<dbReference type="EMBL" id="JBEGDG010000006">
    <property type="protein sequence ID" value="MEQ6354942.1"/>
    <property type="molecule type" value="Genomic_DNA"/>
</dbReference>
<dbReference type="InterPro" id="IPR000086">
    <property type="entry name" value="NUDIX_hydrolase_dom"/>
</dbReference>
<organism evidence="4 5">
    <name type="scientific">Lysinibacillus zambalensis</name>
    <dbReference type="NCBI Taxonomy" id="3160866"/>
    <lineage>
        <taxon>Bacteria</taxon>
        <taxon>Bacillati</taxon>
        <taxon>Bacillota</taxon>
        <taxon>Bacilli</taxon>
        <taxon>Bacillales</taxon>
        <taxon>Bacillaceae</taxon>
        <taxon>Lysinibacillus</taxon>
    </lineage>
</organism>
<evidence type="ECO:0000256" key="2">
    <source>
        <dbReference type="ARBA" id="ARBA00022801"/>
    </source>
</evidence>
<comment type="caution">
    <text evidence="4">The sequence shown here is derived from an EMBL/GenBank/DDBJ whole genome shotgun (WGS) entry which is preliminary data.</text>
</comment>
<proteinExistence type="predicted"/>
<dbReference type="PANTHER" id="PTHR43046">
    <property type="entry name" value="GDP-MANNOSE MANNOSYL HYDROLASE"/>
    <property type="match status" value="1"/>
</dbReference>
<dbReference type="EC" id="3.6.-.-" evidence="4"/>
<keyword evidence="2 4" id="KW-0378">Hydrolase</keyword>
<evidence type="ECO:0000313" key="5">
    <source>
        <dbReference type="Proteomes" id="UP001478862"/>
    </source>
</evidence>
<comment type="cofactor">
    <cofactor evidence="1">
        <name>Mg(2+)</name>
        <dbReference type="ChEBI" id="CHEBI:18420"/>
    </cofactor>
</comment>
<evidence type="ECO:0000259" key="3">
    <source>
        <dbReference type="PROSITE" id="PS51462"/>
    </source>
</evidence>
<dbReference type="GO" id="GO:0016787">
    <property type="term" value="F:hydrolase activity"/>
    <property type="evidence" value="ECO:0007669"/>
    <property type="project" value="UniProtKB-KW"/>
</dbReference>
<evidence type="ECO:0000313" key="4">
    <source>
        <dbReference type="EMBL" id="MEQ6354942.1"/>
    </source>
</evidence>
<reference evidence="4 5" key="1">
    <citation type="submission" date="2024-06" db="EMBL/GenBank/DDBJ databases">
        <title>Lysinibacillus zambalefons sp. nov., a Novel Firmicute Isolated from the Poon Bato Zambales Hyperalkaline Spring.</title>
        <authorList>
            <person name="Aja J.A."/>
            <person name="Lazaro J.E.H."/>
            <person name="Llorin L.D."/>
            <person name="Lim K.R."/>
            <person name="Teodosio J."/>
            <person name="Dalisay D.S."/>
        </authorList>
    </citation>
    <scope>NUCLEOTIDE SEQUENCE [LARGE SCALE GENOMIC DNA]</scope>
    <source>
        <strain evidence="4 5">M3</strain>
    </source>
</reference>
<dbReference type="PANTHER" id="PTHR43046:SF2">
    <property type="entry name" value="8-OXO-DGTP DIPHOSPHATASE-RELATED"/>
    <property type="match status" value="1"/>
</dbReference>
<dbReference type="SUPFAM" id="SSF55811">
    <property type="entry name" value="Nudix"/>
    <property type="match status" value="1"/>
</dbReference>
<dbReference type="InterPro" id="IPR015797">
    <property type="entry name" value="NUDIX_hydrolase-like_dom_sf"/>
</dbReference>
<feature type="domain" description="Nudix hydrolase" evidence="3">
    <location>
        <begin position="3"/>
        <end position="126"/>
    </location>
</feature>
<keyword evidence="5" id="KW-1185">Reference proteome</keyword>
<protein>
    <submittedName>
        <fullName evidence="4">NUDIX hydrolase</fullName>
        <ecNumber evidence="4">3.6.-.-</ecNumber>
    </submittedName>
</protein>
<accession>A0ABV1MR23</accession>
<dbReference type="PROSITE" id="PS51462">
    <property type="entry name" value="NUDIX"/>
    <property type="match status" value="1"/>
</dbReference>
<dbReference type="Proteomes" id="UP001478862">
    <property type="component" value="Unassembled WGS sequence"/>
</dbReference>
<sequence>MVKWQGAAGICLNEDNQLLMVLQGTKEEAKTWAVPSGGKEANENFERCCIREVYEETGYVVDIVREVLHKNNDAVEVRYFETTITGGQMMIHDPDELIYEIAWKSKEEILNLTLSFPEDRQFLLSLFQK</sequence>
<dbReference type="Pfam" id="PF00293">
    <property type="entry name" value="NUDIX"/>
    <property type="match status" value="1"/>
</dbReference>
<name>A0ABV1MR23_9BACI</name>
<dbReference type="PROSITE" id="PS00893">
    <property type="entry name" value="NUDIX_BOX"/>
    <property type="match status" value="1"/>
</dbReference>
<dbReference type="InterPro" id="IPR020084">
    <property type="entry name" value="NUDIX_hydrolase_CS"/>
</dbReference>
<dbReference type="CDD" id="cd02883">
    <property type="entry name" value="NUDIX_Hydrolase"/>
    <property type="match status" value="1"/>
</dbReference>
<dbReference type="Gene3D" id="3.90.79.10">
    <property type="entry name" value="Nucleoside Triphosphate Pyrophosphohydrolase"/>
    <property type="match status" value="1"/>
</dbReference>
<evidence type="ECO:0000256" key="1">
    <source>
        <dbReference type="ARBA" id="ARBA00001946"/>
    </source>
</evidence>
<gene>
    <name evidence="4" type="ORF">ABNX05_09980</name>
</gene>